<feature type="transmembrane region" description="Helical" evidence="1">
    <location>
        <begin position="57"/>
        <end position="77"/>
    </location>
</feature>
<sequence length="193" mass="19505">MVDGLLFTAMAAAAAGIGLLRWSWSLDRRSAIANLAAWAMLLTACIIGGAAAGAWGIAAVSLVAMGVAGVLLGWAAATSPAGPTKSKDRAENRRAHILPESGGPLGMGRRIVTFVLVVLAGFAASIALAIALRAIATAIDWAEADANAVALLAVPVVWGILATVLLMLGTRRQQIIALLAASLPLVPALLISG</sequence>
<feature type="transmembrane region" description="Helical" evidence="1">
    <location>
        <begin position="31"/>
        <end position="51"/>
    </location>
</feature>
<accession>A0A844X987</accession>
<reference evidence="2 3" key="2">
    <citation type="submission" date="2020-02" db="EMBL/GenBank/DDBJ databases">
        <title>Erythrobacter dongmakensis sp. nov., isolated from a tidal mudflat.</title>
        <authorList>
            <person name="Kim I.S."/>
        </authorList>
    </citation>
    <scope>NUCLEOTIDE SEQUENCE [LARGE SCALE GENOMIC DNA]</scope>
    <source>
        <strain evidence="2 3">GH3-10</strain>
    </source>
</reference>
<dbReference type="RefSeq" id="WP_160484082.1">
    <property type="nucleotide sequence ID" value="NZ_WUBR01000001.1"/>
</dbReference>
<feature type="transmembrane region" description="Helical" evidence="1">
    <location>
        <begin position="111"/>
        <end position="136"/>
    </location>
</feature>
<gene>
    <name evidence="2" type="ORF">GRF63_00560</name>
</gene>
<organism evidence="2 3">
    <name type="scientific">Aurantiacibacter rhizosphaerae</name>
    <dbReference type="NCBI Taxonomy" id="2691582"/>
    <lineage>
        <taxon>Bacteria</taxon>
        <taxon>Pseudomonadati</taxon>
        <taxon>Pseudomonadota</taxon>
        <taxon>Alphaproteobacteria</taxon>
        <taxon>Sphingomonadales</taxon>
        <taxon>Erythrobacteraceae</taxon>
        <taxon>Aurantiacibacter</taxon>
    </lineage>
</organism>
<dbReference type="Proteomes" id="UP000461409">
    <property type="component" value="Unassembled WGS sequence"/>
</dbReference>
<keyword evidence="3" id="KW-1185">Reference proteome</keyword>
<keyword evidence="1" id="KW-0812">Transmembrane</keyword>
<proteinExistence type="predicted"/>
<feature type="transmembrane region" description="Helical" evidence="1">
    <location>
        <begin position="6"/>
        <end position="24"/>
    </location>
</feature>
<reference evidence="2 3" key="1">
    <citation type="submission" date="2019-12" db="EMBL/GenBank/DDBJ databases">
        <authorList>
            <person name="Lee S.D."/>
        </authorList>
    </citation>
    <scope>NUCLEOTIDE SEQUENCE [LARGE SCALE GENOMIC DNA]</scope>
    <source>
        <strain evidence="2 3">GH3-10</strain>
    </source>
</reference>
<name>A0A844X987_9SPHN</name>
<feature type="transmembrane region" description="Helical" evidence="1">
    <location>
        <begin position="148"/>
        <end position="168"/>
    </location>
</feature>
<comment type="caution">
    <text evidence="2">The sequence shown here is derived from an EMBL/GenBank/DDBJ whole genome shotgun (WGS) entry which is preliminary data.</text>
</comment>
<evidence type="ECO:0000256" key="1">
    <source>
        <dbReference type="SAM" id="Phobius"/>
    </source>
</evidence>
<evidence type="ECO:0000313" key="2">
    <source>
        <dbReference type="EMBL" id="MWV26383.1"/>
    </source>
</evidence>
<protein>
    <submittedName>
        <fullName evidence="2">Uncharacterized protein</fullName>
    </submittedName>
</protein>
<keyword evidence="1" id="KW-0472">Membrane</keyword>
<dbReference type="EMBL" id="WUBR01000001">
    <property type="protein sequence ID" value="MWV26383.1"/>
    <property type="molecule type" value="Genomic_DNA"/>
</dbReference>
<keyword evidence="1" id="KW-1133">Transmembrane helix</keyword>
<dbReference type="AlphaFoldDB" id="A0A844X987"/>
<feature type="transmembrane region" description="Helical" evidence="1">
    <location>
        <begin position="175"/>
        <end position="192"/>
    </location>
</feature>
<evidence type="ECO:0000313" key="3">
    <source>
        <dbReference type="Proteomes" id="UP000461409"/>
    </source>
</evidence>